<keyword evidence="2" id="KW-1185">Reference proteome</keyword>
<proteinExistence type="predicted"/>
<gene>
    <name evidence="1" type="ORF">CDAR_377041</name>
</gene>
<protein>
    <submittedName>
        <fullName evidence="1">Uncharacterized protein</fullName>
    </submittedName>
</protein>
<dbReference type="AlphaFoldDB" id="A0AAV4NV12"/>
<dbReference type="Proteomes" id="UP001054837">
    <property type="component" value="Unassembled WGS sequence"/>
</dbReference>
<comment type="caution">
    <text evidence="1">The sequence shown here is derived from an EMBL/GenBank/DDBJ whole genome shotgun (WGS) entry which is preliminary data.</text>
</comment>
<name>A0AAV4NV12_9ARAC</name>
<reference evidence="1 2" key="1">
    <citation type="submission" date="2021-06" db="EMBL/GenBank/DDBJ databases">
        <title>Caerostris darwini draft genome.</title>
        <authorList>
            <person name="Kono N."/>
            <person name="Arakawa K."/>
        </authorList>
    </citation>
    <scope>NUCLEOTIDE SEQUENCE [LARGE SCALE GENOMIC DNA]</scope>
</reference>
<sequence>MQTKIPVNRVVIPNPFPRNNGRGGCPWAEVFPLTCSLLGEEGSRCQEGGCCRTQTEEIRRGKSQNGDVVWRLHRRVPAHCLREQKKARDYWI</sequence>
<evidence type="ECO:0000313" key="2">
    <source>
        <dbReference type="Proteomes" id="UP001054837"/>
    </source>
</evidence>
<evidence type="ECO:0000313" key="1">
    <source>
        <dbReference type="EMBL" id="GIX88140.1"/>
    </source>
</evidence>
<accession>A0AAV4NV12</accession>
<organism evidence="1 2">
    <name type="scientific">Caerostris darwini</name>
    <dbReference type="NCBI Taxonomy" id="1538125"/>
    <lineage>
        <taxon>Eukaryota</taxon>
        <taxon>Metazoa</taxon>
        <taxon>Ecdysozoa</taxon>
        <taxon>Arthropoda</taxon>
        <taxon>Chelicerata</taxon>
        <taxon>Arachnida</taxon>
        <taxon>Araneae</taxon>
        <taxon>Araneomorphae</taxon>
        <taxon>Entelegynae</taxon>
        <taxon>Araneoidea</taxon>
        <taxon>Araneidae</taxon>
        <taxon>Caerostris</taxon>
    </lineage>
</organism>
<dbReference type="EMBL" id="BPLQ01002044">
    <property type="protein sequence ID" value="GIX88140.1"/>
    <property type="molecule type" value="Genomic_DNA"/>
</dbReference>